<protein>
    <submittedName>
        <fullName evidence="2">Cobalamin-binding protein</fullName>
    </submittedName>
</protein>
<organism evidence="2 3">
    <name type="scientific">Deinococcus seoulensis</name>
    <dbReference type="NCBI Taxonomy" id="1837379"/>
    <lineage>
        <taxon>Bacteria</taxon>
        <taxon>Thermotogati</taxon>
        <taxon>Deinococcota</taxon>
        <taxon>Deinococci</taxon>
        <taxon>Deinococcales</taxon>
        <taxon>Deinococcaceae</taxon>
        <taxon>Deinococcus</taxon>
    </lineage>
</organism>
<feature type="domain" description="Fe/B12 periplasmic-binding" evidence="1">
    <location>
        <begin position="24"/>
        <end position="305"/>
    </location>
</feature>
<dbReference type="InterPro" id="IPR002491">
    <property type="entry name" value="ABC_transptr_periplasmic_BD"/>
</dbReference>
<dbReference type="SUPFAM" id="SSF53807">
    <property type="entry name" value="Helical backbone' metal receptor"/>
    <property type="match status" value="1"/>
</dbReference>
<evidence type="ECO:0000313" key="2">
    <source>
        <dbReference type="EMBL" id="GGR53246.1"/>
    </source>
</evidence>
<gene>
    <name evidence="2" type="ORF">GCM10008959_13500</name>
</gene>
<evidence type="ECO:0000259" key="1">
    <source>
        <dbReference type="PROSITE" id="PS50983"/>
    </source>
</evidence>
<dbReference type="PANTHER" id="PTHR42860:SF1">
    <property type="entry name" value="VITAMIN B12-BINDING PROTEIN"/>
    <property type="match status" value="1"/>
</dbReference>
<dbReference type="Proteomes" id="UP000634308">
    <property type="component" value="Unassembled WGS sequence"/>
</dbReference>
<accession>A0ABQ2RQZ3</accession>
<sequence>MLYATRMTRAEPPAAPGLPSGPARIVSLLPSATDLLFDLLSESGLSGRVVGVSHSCDHPQARGLPVLTRSIVDSAAPQAQIDRAVSDAVREGRALYQVDGPLLDALNPDLVVTQGVCEVCAVTPGTIEAATRYLPGCLPAGNVLSLEGRDLSGILDDLRALGEAAGMPERAGALAAQAQARWDAVQPAPHTPRVLTLEWTDPPFYGGHWVPGQVERAGGVNVLGAAGTDSGRFDWAQVGALRPDVTVVMCCGYGLGDNVAFARALDPQRPLGQVWAVDANALFSRPSLGVVRGAEVLAALLRGEATPGQSERITR</sequence>
<keyword evidence="3" id="KW-1185">Reference proteome</keyword>
<name>A0ABQ2RQZ3_9DEIO</name>
<evidence type="ECO:0000313" key="3">
    <source>
        <dbReference type="Proteomes" id="UP000634308"/>
    </source>
</evidence>
<reference evidence="3" key="1">
    <citation type="journal article" date="2019" name="Int. J. Syst. Evol. Microbiol.">
        <title>The Global Catalogue of Microorganisms (GCM) 10K type strain sequencing project: providing services to taxonomists for standard genome sequencing and annotation.</title>
        <authorList>
            <consortium name="The Broad Institute Genomics Platform"/>
            <consortium name="The Broad Institute Genome Sequencing Center for Infectious Disease"/>
            <person name="Wu L."/>
            <person name="Ma J."/>
        </authorList>
    </citation>
    <scope>NUCLEOTIDE SEQUENCE [LARGE SCALE GENOMIC DNA]</scope>
    <source>
        <strain evidence="3">JCM 31404</strain>
    </source>
</reference>
<dbReference type="Gene3D" id="3.40.50.1980">
    <property type="entry name" value="Nitrogenase molybdenum iron protein domain"/>
    <property type="match status" value="2"/>
</dbReference>
<dbReference type="InterPro" id="IPR051030">
    <property type="entry name" value="Vitamin_B12-ABC_binding"/>
</dbReference>
<dbReference type="EMBL" id="BMQM01000006">
    <property type="protein sequence ID" value="GGR53246.1"/>
    <property type="molecule type" value="Genomic_DNA"/>
</dbReference>
<dbReference type="PROSITE" id="PS50983">
    <property type="entry name" value="FE_B12_PBP"/>
    <property type="match status" value="1"/>
</dbReference>
<proteinExistence type="predicted"/>
<comment type="caution">
    <text evidence="2">The sequence shown here is derived from an EMBL/GenBank/DDBJ whole genome shotgun (WGS) entry which is preliminary data.</text>
</comment>
<dbReference type="PANTHER" id="PTHR42860">
    <property type="entry name" value="VITAMIN B12-BINDING PROTEIN"/>
    <property type="match status" value="1"/>
</dbReference>